<dbReference type="GeneID" id="34517823"/>
<feature type="compositionally biased region" description="Basic and acidic residues" evidence="3">
    <location>
        <begin position="352"/>
        <end position="365"/>
    </location>
</feature>
<dbReference type="AlphaFoldDB" id="W6MG47"/>
<keyword evidence="2" id="KW-0866">Nonsense-mediated mRNA decay</keyword>
<evidence type="ECO:0000313" key="6">
    <source>
        <dbReference type="Proteomes" id="UP000019384"/>
    </source>
</evidence>
<feature type="compositionally biased region" description="Basic and acidic residues" evidence="3">
    <location>
        <begin position="462"/>
        <end position="471"/>
    </location>
</feature>
<feature type="compositionally biased region" description="Basic and acidic residues" evidence="3">
    <location>
        <begin position="418"/>
        <end position="454"/>
    </location>
</feature>
<feature type="compositionally biased region" description="Basic and acidic residues" evidence="3">
    <location>
        <begin position="230"/>
        <end position="247"/>
    </location>
</feature>
<evidence type="ECO:0000256" key="3">
    <source>
        <dbReference type="SAM" id="MobiDB-lite"/>
    </source>
</evidence>
<dbReference type="InterPro" id="IPR005120">
    <property type="entry name" value="UPF3_dom"/>
</dbReference>
<dbReference type="SUPFAM" id="SSF54928">
    <property type="entry name" value="RNA-binding domain, RBD"/>
    <property type="match status" value="1"/>
</dbReference>
<dbReference type="RefSeq" id="XP_022456435.1">
    <property type="nucleotide sequence ID" value="XM_022604915.1"/>
</dbReference>
<reference evidence="5" key="2">
    <citation type="submission" date="2014-02" db="EMBL/GenBank/DDBJ databases">
        <title>Complete DNA sequence of /Kuraishia capsulata/ illustrates novel genomic features among budding yeasts (/Saccharomycotina/).</title>
        <authorList>
            <person name="Morales L."/>
            <person name="Noel B."/>
            <person name="Porcel B."/>
            <person name="Marcet-Houben M."/>
            <person name="Hullo M-F."/>
            <person name="Sacerdot C."/>
            <person name="Tekaia F."/>
            <person name="Leh-Louis V."/>
            <person name="Despons L."/>
            <person name="Khanna V."/>
            <person name="Aury J-M."/>
            <person name="Barbe V."/>
            <person name="Couloux A."/>
            <person name="Labadie K."/>
            <person name="Pelletier E."/>
            <person name="Souciet J-L."/>
            <person name="Boekhout T."/>
            <person name="Gabaldon T."/>
            <person name="Wincker P."/>
            <person name="Dujon B."/>
        </authorList>
    </citation>
    <scope>NUCLEOTIDE SEQUENCE</scope>
    <source>
        <strain evidence="5">CBS 1993</strain>
    </source>
</reference>
<reference evidence="5" key="1">
    <citation type="submission" date="2013-12" db="EMBL/GenBank/DDBJ databases">
        <authorList>
            <person name="Genoscope - CEA"/>
        </authorList>
    </citation>
    <scope>NUCLEOTIDE SEQUENCE</scope>
    <source>
        <strain evidence="5">CBS 1993</strain>
    </source>
</reference>
<dbReference type="GO" id="GO:0000184">
    <property type="term" value="P:nuclear-transcribed mRNA catabolic process, nonsense-mediated decay"/>
    <property type="evidence" value="ECO:0007669"/>
    <property type="project" value="UniProtKB-KW"/>
</dbReference>
<accession>W6MG47</accession>
<name>W6MG47_9ASCO</name>
<dbReference type="Proteomes" id="UP000019384">
    <property type="component" value="Unassembled WGS sequence"/>
</dbReference>
<dbReference type="GO" id="GO:0003676">
    <property type="term" value="F:nucleic acid binding"/>
    <property type="evidence" value="ECO:0007669"/>
    <property type="project" value="InterPro"/>
</dbReference>
<proteinExistence type="inferred from homology"/>
<feature type="compositionally biased region" description="Basic and acidic residues" evidence="3">
    <location>
        <begin position="400"/>
        <end position="411"/>
    </location>
</feature>
<feature type="compositionally biased region" description="Basic and acidic residues" evidence="3">
    <location>
        <begin position="288"/>
        <end position="318"/>
    </location>
</feature>
<dbReference type="Gene3D" id="3.30.70.330">
    <property type="match status" value="1"/>
</dbReference>
<keyword evidence="6" id="KW-1185">Reference proteome</keyword>
<evidence type="ECO:0000256" key="1">
    <source>
        <dbReference type="ARBA" id="ARBA00005991"/>
    </source>
</evidence>
<evidence type="ECO:0000313" key="5">
    <source>
        <dbReference type="EMBL" id="CDK24418.1"/>
    </source>
</evidence>
<organism evidence="5 6">
    <name type="scientific">Kuraishia capsulata CBS 1993</name>
    <dbReference type="NCBI Taxonomy" id="1382522"/>
    <lineage>
        <taxon>Eukaryota</taxon>
        <taxon>Fungi</taxon>
        <taxon>Dikarya</taxon>
        <taxon>Ascomycota</taxon>
        <taxon>Saccharomycotina</taxon>
        <taxon>Pichiomycetes</taxon>
        <taxon>Pichiales</taxon>
        <taxon>Pichiaceae</taxon>
        <taxon>Kuraishia</taxon>
    </lineage>
</organism>
<dbReference type="STRING" id="1382522.W6MG47"/>
<dbReference type="InterPro" id="IPR012677">
    <property type="entry name" value="Nucleotide-bd_a/b_plait_sf"/>
</dbReference>
<comment type="similarity">
    <text evidence="1">Belongs to the RENT3 family.</text>
</comment>
<evidence type="ECO:0000259" key="4">
    <source>
        <dbReference type="Pfam" id="PF03467"/>
    </source>
</evidence>
<sequence length="471" mass="52599">MSSIDVVMDQVLVQSGVESTLRQPVTKGDVNYNLLISNLTEQLDIHQEKHQALKLIVRLLPPLLTAEEFFNQVSSVLQPSWMKANYYVRGYYPSDTFKQPMHSRCYILFDSEEHLRCFVKETRSIPFHNSANLAQGHTLSEALLTKEFIPTMERATSEIMAFPSEYDTFARADKPRVTPAFQAFENWLKITDNPAEKAQLAKQGFLTDVNWQLLKNRSKRSALKSKAKSRKDASEKKQDPQRREKSATPDSKNQGSSKKKDDTKGTGNKSESAKKNPKKKQSGIEANGETKTEGKASRDKSASKQAKLKDKTETEKKEPKKNHGNKKSSAPKSVGESTGVDPKAGPKADPTSSDKKPKKSKEASRPKSAPSALESEKPERPKKEKKKKVLSSGDITPGANDRKETGSEAKKPAKRRDNKKDTKPDGNVKTETKLISRSEVPKKENGGEPKEPKPKKVLLMRRPKEVDGTTS</sequence>
<evidence type="ECO:0000256" key="2">
    <source>
        <dbReference type="ARBA" id="ARBA00023161"/>
    </source>
</evidence>
<feature type="region of interest" description="Disordered" evidence="3">
    <location>
        <begin position="219"/>
        <end position="471"/>
    </location>
</feature>
<dbReference type="EMBL" id="HG793125">
    <property type="protein sequence ID" value="CDK24418.1"/>
    <property type="molecule type" value="Genomic_DNA"/>
</dbReference>
<dbReference type="Pfam" id="PF03467">
    <property type="entry name" value="Smg4_UPF3"/>
    <property type="match status" value="1"/>
</dbReference>
<dbReference type="CDD" id="cd12455">
    <property type="entry name" value="RRM_like_Smg4_UPF3"/>
    <property type="match status" value="1"/>
</dbReference>
<feature type="compositionally biased region" description="Basic residues" evidence="3">
    <location>
        <begin position="219"/>
        <end position="229"/>
    </location>
</feature>
<gene>
    <name evidence="5" type="ORF">KUCA_T00000380001</name>
</gene>
<dbReference type="InterPro" id="IPR035979">
    <property type="entry name" value="RBD_domain_sf"/>
</dbReference>
<feature type="domain" description="UPF3" evidence="4">
    <location>
        <begin position="51"/>
        <end position="199"/>
    </location>
</feature>
<protein>
    <recommendedName>
        <fullName evidence="4">UPF3 domain-containing protein</fullName>
    </recommendedName>
</protein>
<dbReference type="HOGENOM" id="CLU_580117_0_0_1"/>